<dbReference type="SUPFAM" id="SSF48403">
    <property type="entry name" value="Ankyrin repeat"/>
    <property type="match status" value="1"/>
</dbReference>
<dbReference type="PROSITE" id="PS50088">
    <property type="entry name" value="ANK_REPEAT"/>
    <property type="match status" value="5"/>
</dbReference>
<feature type="repeat" description="ANK" evidence="8">
    <location>
        <begin position="1098"/>
        <end position="1130"/>
    </location>
</feature>
<dbReference type="SUPFAM" id="SSF52540">
    <property type="entry name" value="P-loop containing nucleoside triphosphate hydrolases"/>
    <property type="match status" value="1"/>
</dbReference>
<feature type="domain" description="TANC1/2-like AAA+ ATPase lid" evidence="11">
    <location>
        <begin position="581"/>
        <end position="668"/>
    </location>
</feature>
<dbReference type="InterPro" id="IPR019734">
    <property type="entry name" value="TPR_rpt"/>
</dbReference>
<reference evidence="13 14" key="1">
    <citation type="submission" date="2024-07" db="EMBL/GenBank/DDBJ databases">
        <title>Chromosome-level genome assembly of the water stick insect Ranatra chinensis (Heteroptera: Nepidae).</title>
        <authorList>
            <person name="Liu X."/>
        </authorList>
    </citation>
    <scope>NUCLEOTIDE SEQUENCE [LARGE SCALE GENOMIC DNA]</scope>
    <source>
        <strain evidence="13">Cailab_2021Rc</strain>
        <tissue evidence="13">Muscle</tissue>
    </source>
</reference>
<proteinExistence type="inferred from homology"/>
<feature type="repeat" description="ANK" evidence="8">
    <location>
        <begin position="892"/>
        <end position="924"/>
    </location>
</feature>
<keyword evidence="3 9" id="KW-0802">TPR repeat</keyword>
<evidence type="ECO:0000256" key="8">
    <source>
        <dbReference type="PROSITE-ProRule" id="PRU00023"/>
    </source>
</evidence>
<dbReference type="PROSITE" id="PS50005">
    <property type="entry name" value="TPR"/>
    <property type="match status" value="1"/>
</dbReference>
<gene>
    <name evidence="13" type="ORF">AAG570_003172</name>
</gene>
<feature type="repeat" description="ANK" evidence="8">
    <location>
        <begin position="999"/>
        <end position="1031"/>
    </location>
</feature>
<evidence type="ECO:0000256" key="4">
    <source>
        <dbReference type="ARBA" id="ARBA00023018"/>
    </source>
</evidence>
<feature type="repeat" description="ANK" evidence="8">
    <location>
        <begin position="1131"/>
        <end position="1163"/>
    </location>
</feature>
<dbReference type="InterPro" id="IPR011990">
    <property type="entry name" value="TPR-like_helical_dom_sf"/>
</dbReference>
<feature type="repeat" description="TPR" evidence="9">
    <location>
        <begin position="1289"/>
        <end position="1322"/>
    </location>
</feature>
<dbReference type="Gene3D" id="1.25.40.20">
    <property type="entry name" value="Ankyrin repeat-containing domain"/>
    <property type="match status" value="2"/>
</dbReference>
<evidence type="ECO:0000256" key="9">
    <source>
        <dbReference type="PROSITE-ProRule" id="PRU00339"/>
    </source>
</evidence>
<dbReference type="PANTHER" id="PTHR24166:SF55">
    <property type="entry name" value="ROLLING PEBBLES, ISOFORM B"/>
    <property type="match status" value="1"/>
</dbReference>
<comment type="subcellular location">
    <subcellularLocation>
        <location evidence="6">Postsynapse</location>
    </subcellularLocation>
</comment>
<evidence type="ECO:0000256" key="1">
    <source>
        <dbReference type="ARBA" id="ARBA00022553"/>
    </source>
</evidence>
<keyword evidence="1" id="KW-0597">Phosphoprotein</keyword>
<dbReference type="Pfam" id="PF12796">
    <property type="entry name" value="Ank_2"/>
    <property type="match status" value="4"/>
</dbReference>
<dbReference type="Pfam" id="PF25521">
    <property type="entry name" value="WHD_TANC1"/>
    <property type="match status" value="1"/>
</dbReference>
<dbReference type="Pfam" id="PF13432">
    <property type="entry name" value="TPR_16"/>
    <property type="match status" value="1"/>
</dbReference>
<feature type="compositionally biased region" description="Basic and acidic residues" evidence="10">
    <location>
        <begin position="231"/>
        <end position="242"/>
    </location>
</feature>
<evidence type="ECO:0000256" key="7">
    <source>
        <dbReference type="ARBA" id="ARBA00038259"/>
    </source>
</evidence>
<dbReference type="Pfam" id="PF25520">
    <property type="entry name" value="AAA_lid_TANC1"/>
    <property type="match status" value="1"/>
</dbReference>
<dbReference type="SMART" id="SM00248">
    <property type="entry name" value="ANK"/>
    <property type="match status" value="10"/>
</dbReference>
<evidence type="ECO:0000259" key="12">
    <source>
        <dbReference type="Pfam" id="PF25521"/>
    </source>
</evidence>
<dbReference type="SUPFAM" id="SSF48452">
    <property type="entry name" value="TPR-like"/>
    <property type="match status" value="1"/>
</dbReference>
<feature type="repeat" description="ANK" evidence="8">
    <location>
        <begin position="1065"/>
        <end position="1097"/>
    </location>
</feature>
<dbReference type="GO" id="GO:0098794">
    <property type="term" value="C:postsynapse"/>
    <property type="evidence" value="ECO:0007669"/>
    <property type="project" value="UniProtKB-SubCell"/>
</dbReference>
<dbReference type="InterPro" id="IPR050889">
    <property type="entry name" value="Dendritic_Spine_Reg/Scaffold"/>
</dbReference>
<evidence type="ECO:0000256" key="2">
    <source>
        <dbReference type="ARBA" id="ARBA00022737"/>
    </source>
</evidence>
<feature type="compositionally biased region" description="Low complexity" evidence="10">
    <location>
        <begin position="243"/>
        <end position="261"/>
    </location>
</feature>
<dbReference type="InterPro" id="IPR058018">
    <property type="entry name" value="AAA_lid_TANC1/2"/>
</dbReference>
<evidence type="ECO:0000313" key="14">
    <source>
        <dbReference type="Proteomes" id="UP001558652"/>
    </source>
</evidence>
<feature type="non-terminal residue" evidence="13">
    <location>
        <position position="1"/>
    </location>
</feature>
<keyword evidence="14" id="KW-1185">Reference proteome</keyword>
<keyword evidence="2" id="KW-0677">Repeat</keyword>
<evidence type="ECO:0000256" key="5">
    <source>
        <dbReference type="ARBA" id="ARBA00023043"/>
    </source>
</evidence>
<sequence length="1356" mass="149315">FLNKTSFYSLSCFYSSCIFNKYIFNRDCFSVFFQSRHEFTREWSPSRLPPRPGKIQETCCNNQNNPMTQSCPTPPQARKRFFLSPKSLRSSWGLRSSSRLPSDNALSAVMSASASGALPETRRWSSVVLGKIKSLWNSTGSMMTGLNQLTSDDEGGTIRPVCPTMKKSSQHDLYMRLGLLLGNSRGGSSGSRTNRSSRSHDSISSLASLEANTLASTNTSPVSTLTGSSEADAHRAALKEPSSDSVGSLMSMSGQSNCSSSPLQRRHSVTTTQPGRVEELNVFRNRRQSIRRSARSGSIKGPIDPKVRFAEYRNQQLPLKPLFFEVPVQETNPIFVGRDGVVREIEQCLATSLPGVLISGQPGTGKTALMLQLVDYSCFGRRNNSKQDLHIYNGKDRPALSPGTSNSQSIYCQLNLVSERIQHLASHVVAYHFCQADNNSTCLVPDFIHSIAAQLCQAPQLTAYKEYLQSEPHVLNYLTMRECIADPDGAWRRGVLEPLGALRRVGKVGGNQSQRALLLVDGLCEAEYHRPDHGHTLASFLAKHAHAAPHWLKFVLTVRTHMDEVMPPMPFQRISLDVSSSHSESLQKDLLDYINYRVSNSPSIQSNIVSGAAGQFRLCQHLAGLSHGSMLFAKLTLDLIERGHLVAKSASYKVLPVSLAQIYLLHFNLRFPTTKSFEKVSPIISVCLAALYPLTLLEIYYSVNALYATDFVTWDDFLQRFKVLSGLLVKRLDNTYMFFHPSFREWLIRRDEGESNKFLCDLRSGHAGIAFRLSRIQLPLDAEKTLELGHHILKAHLYKNMTLHRNPSRDLQAHWVASVSKDVSAALCSLRNVYSPNVKVSRLLLLSGASPDHCTEVLGNAPALCAFAHEGVCEMVSLLLEFGVSAHTTNSQGCTALALAAARGHSQVVTLLVAAGSALGRTDTSGRCALVHASRNGHLNVVAYLLSFDWVVTNPDQEVELAEAAQQSLVAASAQGHVEIVEYLLDMAEVSPDGIDSLSGETALTVAASNGCTSVCSTLIKRGANITTVNQKNICALLLAVKEGHWGTAERLLQHQAPVEQSDPLGRSPLMVASAEGHVGLIELLLDKGAELGRQDNEGVNALGWACNRGRLQAAQCLLDRGAEVNTVDHSGRTALDIAAAQGNPSIVQLLLERGAMLEHVDVNGLRPLDRAITCRNLPVVQSFLKRGAKLGPTTWSLAAGKNDIMIALLNKLLEDGNVLYRKNRLQEAAHRYKYALNKFPPLESLDSTFRQLRLNFLLNHSRCKRKMNEPAEAVELATQVLKQKPDCYEAYYARAKARVDLRNYDDAMKDVQEALLLLPPHNLDVRRILLGLRNEIRIGHRTASVDTLNQSVTSL</sequence>
<organism evidence="13 14">
    <name type="scientific">Ranatra chinensis</name>
    <dbReference type="NCBI Taxonomy" id="642074"/>
    <lineage>
        <taxon>Eukaryota</taxon>
        <taxon>Metazoa</taxon>
        <taxon>Ecdysozoa</taxon>
        <taxon>Arthropoda</taxon>
        <taxon>Hexapoda</taxon>
        <taxon>Insecta</taxon>
        <taxon>Pterygota</taxon>
        <taxon>Neoptera</taxon>
        <taxon>Paraneoptera</taxon>
        <taxon>Hemiptera</taxon>
        <taxon>Heteroptera</taxon>
        <taxon>Panheteroptera</taxon>
        <taxon>Nepomorpha</taxon>
        <taxon>Nepidae</taxon>
        <taxon>Ranatrinae</taxon>
        <taxon>Ranatra</taxon>
    </lineage>
</organism>
<evidence type="ECO:0000259" key="11">
    <source>
        <dbReference type="Pfam" id="PF25520"/>
    </source>
</evidence>
<comment type="caution">
    <text evidence="13">The sequence shown here is derived from an EMBL/GenBank/DDBJ whole genome shotgun (WGS) entry which is preliminary data.</text>
</comment>
<dbReference type="PANTHER" id="PTHR24166">
    <property type="entry name" value="ROLLING PEBBLES, ISOFORM B"/>
    <property type="match status" value="1"/>
</dbReference>
<evidence type="ECO:0000256" key="10">
    <source>
        <dbReference type="SAM" id="MobiDB-lite"/>
    </source>
</evidence>
<keyword evidence="5 8" id="KW-0040">ANK repeat</keyword>
<name>A0ABD0Y621_9HEMI</name>
<keyword evidence="4" id="KW-0770">Synapse</keyword>
<dbReference type="InterPro" id="IPR027417">
    <property type="entry name" value="P-loop_NTPase"/>
</dbReference>
<feature type="compositionally biased region" description="Polar residues" evidence="10">
    <location>
        <begin position="210"/>
        <end position="229"/>
    </location>
</feature>
<evidence type="ECO:0000256" key="3">
    <source>
        <dbReference type="ARBA" id="ARBA00022803"/>
    </source>
</evidence>
<feature type="compositionally biased region" description="Low complexity" evidence="10">
    <location>
        <begin position="190"/>
        <end position="208"/>
    </location>
</feature>
<dbReference type="Gene3D" id="1.25.40.10">
    <property type="entry name" value="Tetratricopeptide repeat domain"/>
    <property type="match status" value="1"/>
</dbReference>
<evidence type="ECO:0000256" key="6">
    <source>
        <dbReference type="ARBA" id="ARBA00034110"/>
    </source>
</evidence>
<dbReference type="PROSITE" id="PS50297">
    <property type="entry name" value="ANK_REP_REGION"/>
    <property type="match status" value="5"/>
</dbReference>
<dbReference type="InterPro" id="IPR058056">
    <property type="entry name" value="WH_TANC1/2"/>
</dbReference>
<feature type="domain" description="TANC1/2-like winged helix" evidence="12">
    <location>
        <begin position="670"/>
        <end position="823"/>
    </location>
</feature>
<dbReference type="EMBL" id="JBFDAA010000013">
    <property type="protein sequence ID" value="KAL1122846.1"/>
    <property type="molecule type" value="Genomic_DNA"/>
</dbReference>
<dbReference type="InterPro" id="IPR036770">
    <property type="entry name" value="Ankyrin_rpt-contain_sf"/>
</dbReference>
<evidence type="ECO:0000313" key="13">
    <source>
        <dbReference type="EMBL" id="KAL1122846.1"/>
    </source>
</evidence>
<feature type="region of interest" description="Disordered" evidence="10">
    <location>
        <begin position="184"/>
        <end position="272"/>
    </location>
</feature>
<accession>A0ABD0Y621</accession>
<evidence type="ECO:0008006" key="15">
    <source>
        <dbReference type="Google" id="ProtNLM"/>
    </source>
</evidence>
<protein>
    <recommendedName>
        <fullName evidence="15">Protein TANC2</fullName>
    </recommendedName>
</protein>
<dbReference type="Proteomes" id="UP001558652">
    <property type="component" value="Unassembled WGS sequence"/>
</dbReference>
<dbReference type="InterPro" id="IPR002110">
    <property type="entry name" value="Ankyrin_rpt"/>
</dbReference>
<comment type="similarity">
    <text evidence="7">Belongs to the TANC family.</text>
</comment>
<dbReference type="SMART" id="SM00028">
    <property type="entry name" value="TPR"/>
    <property type="match status" value="3"/>
</dbReference>